<dbReference type="GO" id="GO:0016491">
    <property type="term" value="F:oxidoreductase activity"/>
    <property type="evidence" value="ECO:0007669"/>
    <property type="project" value="InterPro"/>
</dbReference>
<evidence type="ECO:0000313" key="3">
    <source>
        <dbReference type="EMBL" id="GLC49402.1"/>
    </source>
</evidence>
<protein>
    <recommendedName>
        <fullName evidence="2">Amine oxidase domain-containing protein</fullName>
    </recommendedName>
</protein>
<organism evidence="3 4">
    <name type="scientific">Pleodorina starrii</name>
    <dbReference type="NCBI Taxonomy" id="330485"/>
    <lineage>
        <taxon>Eukaryota</taxon>
        <taxon>Viridiplantae</taxon>
        <taxon>Chlorophyta</taxon>
        <taxon>core chlorophytes</taxon>
        <taxon>Chlorophyceae</taxon>
        <taxon>CS clade</taxon>
        <taxon>Chlamydomonadales</taxon>
        <taxon>Volvocaceae</taxon>
        <taxon>Pleodorina</taxon>
    </lineage>
</organism>
<dbReference type="OrthoDB" id="2219495at2759"/>
<feature type="compositionally biased region" description="Low complexity" evidence="1">
    <location>
        <begin position="9"/>
        <end position="20"/>
    </location>
</feature>
<gene>
    <name evidence="3" type="primary">PLEST006527</name>
    <name evidence="3" type="ORF">PLESTB_000215400</name>
</gene>
<feature type="domain" description="Amine oxidase" evidence="2">
    <location>
        <begin position="119"/>
        <end position="572"/>
    </location>
</feature>
<evidence type="ECO:0000259" key="2">
    <source>
        <dbReference type="Pfam" id="PF01593"/>
    </source>
</evidence>
<dbReference type="Gene3D" id="3.50.50.60">
    <property type="entry name" value="FAD/NAD(P)-binding domain"/>
    <property type="match status" value="1"/>
</dbReference>
<dbReference type="PANTHER" id="PTHR42923:SF46">
    <property type="entry name" value="AMINE OXIDASE"/>
    <property type="match status" value="1"/>
</dbReference>
<dbReference type="PANTHER" id="PTHR42923">
    <property type="entry name" value="PROTOPORPHYRINOGEN OXIDASE"/>
    <property type="match status" value="1"/>
</dbReference>
<feature type="region of interest" description="Disordered" evidence="1">
    <location>
        <begin position="1"/>
        <end position="27"/>
    </location>
</feature>
<dbReference type="InterPro" id="IPR002937">
    <property type="entry name" value="Amino_oxidase"/>
</dbReference>
<sequence>MSFASHPLGRTAPAATGAAPSRRHSCLQHRSSSCSAAAASPAAIRGRPSAAGIRQGWSVAGRAVLRPVAAAAAASGGYSPAGGDVNDIGGIGNGNSGGGGVAPTGVEGRRVVIVGGGWAGFGAAKHLSEQGYDVTLLEASPNPGGLSSGWRTASGRAVEAGMKGFWYQYKNTFKLLEELQLPSWPLTDFTTSGFWNPKGLVTEAPVFSKMPRLPTLVGQFVYTFPLYWALPLADRLTMLPFLATLADYVSSEERYEQYDKMSAYELFRQCGVSTRCYNEFLRPTLLVGLFAPPEELSAAAVLETLYFYALAHQNDFDVCWPRGSIAELIFQPMVERIRAAGGRVLGNRLVTGLSVDPSSGEVTSVEATDRATGEPTSYPADAVVFAVGITGMQKLVAATPALAQQTDFRSIMELRSLDVIATRIWFDRRVATRYPANVLSGFEPTAGATFFNLNDLQDEYRNEPGTVISADFYHANALLPLSDQQIVDRVVEHVAACEPGFKGAKVVDSIVLRFPRAVTHFSPGSYPHRPFQATTIPNIFMAGDWVKGVPHGANGLSQERAYVTGLSAANLVMSRLGAGGQPADILDVEPDEPHIAAARAAARGLRELAAAAGLRSPFL</sequence>
<name>A0A9W6BD22_9CHLO</name>
<dbReference type="PRINTS" id="PR00419">
    <property type="entry name" value="ADXRDTASE"/>
</dbReference>
<reference evidence="3 4" key="1">
    <citation type="journal article" date="2023" name="Commun. Biol.">
        <title>Reorganization of the ancestral sex-determining regions during the evolution of trioecy in Pleodorina starrii.</title>
        <authorList>
            <person name="Takahashi K."/>
            <person name="Suzuki S."/>
            <person name="Kawai-Toyooka H."/>
            <person name="Yamamoto K."/>
            <person name="Hamaji T."/>
            <person name="Ootsuki R."/>
            <person name="Yamaguchi H."/>
            <person name="Kawachi M."/>
            <person name="Higashiyama T."/>
            <person name="Nozaki H."/>
        </authorList>
    </citation>
    <scope>NUCLEOTIDE SEQUENCE [LARGE SCALE GENOMIC DNA]</scope>
    <source>
        <strain evidence="3 4">NIES-4479</strain>
    </source>
</reference>
<dbReference type="AlphaFoldDB" id="A0A9W6BD22"/>
<dbReference type="Proteomes" id="UP001165080">
    <property type="component" value="Unassembled WGS sequence"/>
</dbReference>
<dbReference type="InterPro" id="IPR036188">
    <property type="entry name" value="FAD/NAD-bd_sf"/>
</dbReference>
<keyword evidence="4" id="KW-1185">Reference proteome</keyword>
<proteinExistence type="predicted"/>
<dbReference type="InterPro" id="IPR050464">
    <property type="entry name" value="Zeta_carotene_desat/Oxidored"/>
</dbReference>
<dbReference type="FunFam" id="3.50.50.60:FF:000395">
    <property type="entry name" value="Predicted protein"/>
    <property type="match status" value="1"/>
</dbReference>
<evidence type="ECO:0000313" key="4">
    <source>
        <dbReference type="Proteomes" id="UP001165080"/>
    </source>
</evidence>
<accession>A0A9W6BD22</accession>
<dbReference type="SUPFAM" id="SSF51905">
    <property type="entry name" value="FAD/NAD(P)-binding domain"/>
    <property type="match status" value="1"/>
</dbReference>
<comment type="caution">
    <text evidence="3">The sequence shown here is derived from an EMBL/GenBank/DDBJ whole genome shotgun (WGS) entry which is preliminary data.</text>
</comment>
<dbReference type="EMBL" id="BRXU01000002">
    <property type="protein sequence ID" value="GLC49402.1"/>
    <property type="molecule type" value="Genomic_DNA"/>
</dbReference>
<dbReference type="Pfam" id="PF01593">
    <property type="entry name" value="Amino_oxidase"/>
    <property type="match status" value="1"/>
</dbReference>
<evidence type="ECO:0000256" key="1">
    <source>
        <dbReference type="SAM" id="MobiDB-lite"/>
    </source>
</evidence>